<evidence type="ECO:0000313" key="3">
    <source>
        <dbReference type="Proteomes" id="UP000094622"/>
    </source>
</evidence>
<proteinExistence type="predicted"/>
<feature type="region of interest" description="Disordered" evidence="1">
    <location>
        <begin position="76"/>
        <end position="108"/>
    </location>
</feature>
<name>A0A1E3H1J4_9HYPH</name>
<comment type="caution">
    <text evidence="2">The sequence shown here is derived from an EMBL/GenBank/DDBJ whole genome shotgun (WGS) entry which is preliminary data.</text>
</comment>
<protein>
    <submittedName>
        <fullName evidence="2">Uncharacterized protein</fullName>
    </submittedName>
</protein>
<dbReference type="AlphaFoldDB" id="A0A1E3H1J4"/>
<gene>
    <name evidence="2" type="ORF">A6302_02464</name>
</gene>
<dbReference type="Proteomes" id="UP000094622">
    <property type="component" value="Unassembled WGS sequence"/>
</dbReference>
<evidence type="ECO:0000313" key="2">
    <source>
        <dbReference type="EMBL" id="ODN70190.1"/>
    </source>
</evidence>
<accession>A0A1E3H1J4</accession>
<dbReference type="PATRIC" id="fig|1439726.3.peg.2590"/>
<evidence type="ECO:0000256" key="1">
    <source>
        <dbReference type="SAM" id="MobiDB-lite"/>
    </source>
</evidence>
<sequence>MSRIVSGMSDIQHLLTLVDAYCQATRAAETTLSTRVFSDGKRLNAIRAGSDIGVRRFARAMQWFSDNWPEGLDWPADVPHPACAEPAATPSPQPSPRGGEGVCAEAST</sequence>
<organism evidence="2 3">
    <name type="scientific">Methylobrevis pamukkalensis</name>
    <dbReference type="NCBI Taxonomy" id="1439726"/>
    <lineage>
        <taxon>Bacteria</taxon>
        <taxon>Pseudomonadati</taxon>
        <taxon>Pseudomonadota</taxon>
        <taxon>Alphaproteobacteria</taxon>
        <taxon>Hyphomicrobiales</taxon>
        <taxon>Pleomorphomonadaceae</taxon>
        <taxon>Methylobrevis</taxon>
    </lineage>
</organism>
<dbReference type="EMBL" id="MCRJ01000058">
    <property type="protein sequence ID" value="ODN70190.1"/>
    <property type="molecule type" value="Genomic_DNA"/>
</dbReference>
<keyword evidence="3" id="KW-1185">Reference proteome</keyword>
<dbReference type="RefSeq" id="WP_069307071.1">
    <property type="nucleotide sequence ID" value="NZ_MCRJ01000058.1"/>
</dbReference>
<reference evidence="2 3" key="1">
    <citation type="submission" date="2016-07" db="EMBL/GenBank/DDBJ databases">
        <title>Draft Genome Sequence of Methylobrevis pamukkalensis PK2.</title>
        <authorList>
            <person name="Vasilenko O.V."/>
            <person name="Doronina N.V."/>
            <person name="Shmareva M.N."/>
            <person name="Tarlachkov S.V."/>
            <person name="Mustakhimov I."/>
            <person name="Trotsenko Y.A."/>
        </authorList>
    </citation>
    <scope>NUCLEOTIDE SEQUENCE [LARGE SCALE GENOMIC DNA]</scope>
    <source>
        <strain evidence="2 3">PK2</strain>
    </source>
</reference>